<organism evidence="2 3">
    <name type="scientific">Nocardia aurantia</name>
    <dbReference type="NCBI Taxonomy" id="2585199"/>
    <lineage>
        <taxon>Bacteria</taxon>
        <taxon>Bacillati</taxon>
        <taxon>Actinomycetota</taxon>
        <taxon>Actinomycetes</taxon>
        <taxon>Mycobacteriales</taxon>
        <taxon>Nocardiaceae</taxon>
        <taxon>Nocardia</taxon>
    </lineage>
</organism>
<evidence type="ECO:0000313" key="3">
    <source>
        <dbReference type="Proteomes" id="UP000431401"/>
    </source>
</evidence>
<protein>
    <submittedName>
        <fullName evidence="2">Uncharacterized protein</fullName>
    </submittedName>
</protein>
<feature type="region of interest" description="Disordered" evidence="1">
    <location>
        <begin position="64"/>
        <end position="83"/>
    </location>
</feature>
<dbReference type="OrthoDB" id="4540008at2"/>
<keyword evidence="3" id="KW-1185">Reference proteome</keyword>
<reference evidence="2 3" key="1">
    <citation type="submission" date="2019-10" db="EMBL/GenBank/DDBJ databases">
        <title>Nocardia macrotermitis sp. nov. and Nocardia aurantia sp. nov., isolated from the gut of fungus growing-termite Macrotermes natalensis.</title>
        <authorList>
            <person name="Benndorf R."/>
            <person name="Schwitalla J."/>
            <person name="Martin K."/>
            <person name="De Beer W."/>
            <person name="Kaster A.-K."/>
            <person name="Vollmers J."/>
            <person name="Poulsen M."/>
            <person name="Beemelmanns C."/>
        </authorList>
    </citation>
    <scope>NUCLEOTIDE SEQUENCE [LARGE SCALE GENOMIC DNA]</scope>
    <source>
        <strain evidence="2 3">RB56</strain>
    </source>
</reference>
<evidence type="ECO:0000256" key="1">
    <source>
        <dbReference type="SAM" id="MobiDB-lite"/>
    </source>
</evidence>
<feature type="region of interest" description="Disordered" evidence="1">
    <location>
        <begin position="274"/>
        <end position="298"/>
    </location>
</feature>
<proteinExistence type="predicted"/>
<dbReference type="Proteomes" id="UP000431401">
    <property type="component" value="Unassembled WGS sequence"/>
</dbReference>
<name>A0A7K0DLX9_9NOCA</name>
<sequence>MFESASRAAADAAHLISDALAKAGRTVAGNVRRFGRSTSEHANLLRAHEAESAIRHRNTLFRNENPETRSVPGVEQHTDAPLPLPEGAVHARVAETGWNTDPITLRSHITDAGTVIPPRSLSEGTFGAPAQFDGLFTSRAGLTELFRMNIEGGVRLDRLEPRTPINPHFNCHGYTFSREGEAGWLAGRRVEDILSDNGFRRLSETDAPVPGDVVIYRNSDSVITHSGVVADANSAEVHVDSKQGPLSVVRHRLTEVTGMYGSDVSIYRTERPDGRFLTPVRNSTETAPPWPPTPPPEP</sequence>
<feature type="compositionally biased region" description="Pro residues" evidence="1">
    <location>
        <begin position="288"/>
        <end position="298"/>
    </location>
</feature>
<accession>A0A7K0DLX9</accession>
<comment type="caution">
    <text evidence="2">The sequence shown here is derived from an EMBL/GenBank/DDBJ whole genome shotgun (WGS) entry which is preliminary data.</text>
</comment>
<dbReference type="RefSeq" id="WP_153341005.1">
    <property type="nucleotide sequence ID" value="NZ_WEGI01000004.1"/>
</dbReference>
<gene>
    <name evidence="2" type="ORF">NRB56_22280</name>
</gene>
<dbReference type="EMBL" id="WEGI01000004">
    <property type="protein sequence ID" value="MQY26657.1"/>
    <property type="molecule type" value="Genomic_DNA"/>
</dbReference>
<evidence type="ECO:0000313" key="2">
    <source>
        <dbReference type="EMBL" id="MQY26657.1"/>
    </source>
</evidence>
<dbReference type="AlphaFoldDB" id="A0A7K0DLX9"/>